<dbReference type="Gene3D" id="3.30.60.90">
    <property type="match status" value="1"/>
</dbReference>
<dbReference type="GO" id="GO:0016010">
    <property type="term" value="C:dystrophin-associated glycoprotein complex"/>
    <property type="evidence" value="ECO:0007669"/>
    <property type="project" value="UniProtKB-ARBA"/>
</dbReference>
<feature type="region of interest" description="Disordered" evidence="2">
    <location>
        <begin position="557"/>
        <end position="597"/>
    </location>
</feature>
<dbReference type="STRING" id="35525.A0A0P5WTY3"/>
<dbReference type="GO" id="GO:0050804">
    <property type="term" value="P:modulation of chemical synaptic transmission"/>
    <property type="evidence" value="ECO:0007669"/>
    <property type="project" value="UniProtKB-ARBA"/>
</dbReference>
<feature type="compositionally biased region" description="Low complexity" evidence="2">
    <location>
        <begin position="561"/>
        <end position="578"/>
    </location>
</feature>
<dbReference type="InterPro" id="IPR015153">
    <property type="entry name" value="EF-hand_dom_typ1"/>
</dbReference>
<dbReference type="EMBL" id="LRGB01000626">
    <property type="protein sequence ID" value="KZS17587.1"/>
    <property type="molecule type" value="Genomic_DNA"/>
</dbReference>
<feature type="region of interest" description="Disordered" evidence="2">
    <location>
        <begin position="422"/>
        <end position="446"/>
    </location>
</feature>
<dbReference type="PANTHER" id="PTHR12268">
    <property type="entry name" value="E3 UBIQUITIN-PROTEIN LIGASE KCMF1"/>
    <property type="match status" value="1"/>
</dbReference>
<dbReference type="InterPro" id="IPR011992">
    <property type="entry name" value="EF-hand-dom_pair"/>
</dbReference>
<dbReference type="InterPro" id="IPR000433">
    <property type="entry name" value="Znf_ZZ"/>
</dbReference>
<dbReference type="SMART" id="SM00291">
    <property type="entry name" value="ZnF_ZZ"/>
    <property type="match status" value="1"/>
</dbReference>
<dbReference type="PROSITE" id="PS50135">
    <property type="entry name" value="ZF_ZZ_2"/>
    <property type="match status" value="1"/>
</dbReference>
<evidence type="ECO:0000313" key="5">
    <source>
        <dbReference type="Proteomes" id="UP000076858"/>
    </source>
</evidence>
<dbReference type="SUPFAM" id="SSF57850">
    <property type="entry name" value="RING/U-box"/>
    <property type="match status" value="1"/>
</dbReference>
<dbReference type="OrthoDB" id="6019271at2759"/>
<name>A0A0P5WTY3_9CRUS</name>
<feature type="coiled-coil region" evidence="1">
    <location>
        <begin position="475"/>
        <end position="554"/>
    </location>
</feature>
<keyword evidence="1" id="KW-0175">Coiled coil</keyword>
<accession>A0A0P5WTY3</accession>
<organism evidence="4 5">
    <name type="scientific">Daphnia magna</name>
    <dbReference type="NCBI Taxonomy" id="35525"/>
    <lineage>
        <taxon>Eukaryota</taxon>
        <taxon>Metazoa</taxon>
        <taxon>Ecdysozoa</taxon>
        <taxon>Arthropoda</taxon>
        <taxon>Crustacea</taxon>
        <taxon>Branchiopoda</taxon>
        <taxon>Diplostraca</taxon>
        <taxon>Cladocera</taxon>
        <taxon>Anomopoda</taxon>
        <taxon>Daphniidae</taxon>
        <taxon>Daphnia</taxon>
    </lineage>
</organism>
<gene>
    <name evidence="4" type="ORF">APZ42_016448</name>
</gene>
<keyword evidence="5" id="KW-1185">Reference proteome</keyword>
<proteinExistence type="predicted"/>
<dbReference type="Gene3D" id="1.10.238.10">
    <property type="entry name" value="EF-hand"/>
    <property type="match status" value="2"/>
</dbReference>
<evidence type="ECO:0000256" key="2">
    <source>
        <dbReference type="SAM" id="MobiDB-lite"/>
    </source>
</evidence>
<feature type="region of interest" description="Disordered" evidence="2">
    <location>
        <begin position="632"/>
        <end position="653"/>
    </location>
</feature>
<dbReference type="InterPro" id="IPR050774">
    <property type="entry name" value="KCMF1/Dystrophin"/>
</dbReference>
<feature type="compositionally biased region" description="Polar residues" evidence="2">
    <location>
        <begin position="640"/>
        <end position="653"/>
    </location>
</feature>
<dbReference type="GO" id="GO:0045202">
    <property type="term" value="C:synapse"/>
    <property type="evidence" value="ECO:0007669"/>
    <property type="project" value="TreeGrafter"/>
</dbReference>
<dbReference type="SUPFAM" id="SSF47473">
    <property type="entry name" value="EF-hand"/>
    <property type="match status" value="2"/>
</dbReference>
<evidence type="ECO:0000313" key="4">
    <source>
        <dbReference type="EMBL" id="KZS17587.1"/>
    </source>
</evidence>
<dbReference type="AlphaFoldDB" id="A0A0P5WTY3"/>
<dbReference type="GO" id="GO:0008270">
    <property type="term" value="F:zinc ion binding"/>
    <property type="evidence" value="ECO:0007669"/>
    <property type="project" value="InterPro"/>
</dbReference>
<dbReference type="Pfam" id="PF09068">
    <property type="entry name" value="EF-hand_2"/>
    <property type="match status" value="1"/>
</dbReference>
<dbReference type="Proteomes" id="UP000076858">
    <property type="component" value="Unassembled WGS sequence"/>
</dbReference>
<feature type="chain" id="PRO_5013462837" evidence="3">
    <location>
        <begin position="17"/>
        <end position="653"/>
    </location>
</feature>
<evidence type="ECO:0000256" key="3">
    <source>
        <dbReference type="SAM" id="SignalP"/>
    </source>
</evidence>
<dbReference type="InterPro" id="IPR043145">
    <property type="entry name" value="Znf_ZZ_sf"/>
</dbReference>
<protein>
    <submittedName>
        <fullName evidence="4">Dystrobrevin beta</fullName>
    </submittedName>
</protein>
<reference evidence="4 5" key="1">
    <citation type="submission" date="2016-03" db="EMBL/GenBank/DDBJ databases">
        <title>EvidentialGene: Evidence-directed Construction of Genes on Genomes.</title>
        <authorList>
            <person name="Gilbert D.G."/>
            <person name="Choi J.-H."/>
            <person name="Mockaitis K."/>
            <person name="Colbourne J."/>
            <person name="Pfrender M."/>
        </authorList>
    </citation>
    <scope>NUCLEOTIDE SEQUENCE [LARGE SCALE GENOMIC DNA]</scope>
    <source>
        <strain evidence="4 5">Xinb3</strain>
        <tissue evidence="4">Complete organism</tissue>
    </source>
</reference>
<dbReference type="PANTHER" id="PTHR12268:SF27">
    <property type="entry name" value="DYSTROBREVIN, ISOFORM F"/>
    <property type="match status" value="1"/>
</dbReference>
<dbReference type="GO" id="GO:0099536">
    <property type="term" value="P:synaptic signaling"/>
    <property type="evidence" value="ECO:0007669"/>
    <property type="project" value="TreeGrafter"/>
</dbReference>
<dbReference type="InterPro" id="IPR015154">
    <property type="entry name" value="EF-hand_dom_typ2"/>
</dbReference>
<keyword evidence="3" id="KW-0732">Signal</keyword>
<comment type="caution">
    <text evidence="4">The sequence shown here is derived from an EMBL/GenBank/DDBJ whole genome shotgun (WGS) entry which is preliminary data.</text>
</comment>
<feature type="signal peptide" evidence="3">
    <location>
        <begin position="1"/>
        <end position="16"/>
    </location>
</feature>
<sequence length="653" mass="73973">MFLHVLHFLCFYGARAVLLKQLVLRRPGVKFGLAVLLQVVELRQQTVQLTISCKLKLIAGRVKRLIASMEQKKLDKLDLANDIHTQNFDVIRLASYRTAVKFRFIQRRTHLHLIDVWNLIEAFRENGLNSVEPYTPMTLSRLETLVNTLYVHLNKRVPIGQQLHVDPASMYLIKWIMSVYSLNEDPDRIPVFTIKMVLAVLCGGKLADKLRYAFSQMSDSNGQLVVAKFEDFMRQCFVLTAAVGEDPSFHYRPAMAQEIFPNGSKVSVNEFLDVLLGDPAAAPSLVWLPLIHRIAAAENVVHPVECVSCGRTRFSGLRYKCTKCPSAWSHQCQECFWRGLSFSESHNADHEIREHHTPKTPKESIFSASLRRSLQCVRSPTSDSHDQNRSRVWRTLEGPERPVTVTYISTPSATLERNASLLGGNDTWKTSQMPNNTESLGRSWQRGDDEHGLIARYAAKLAEGQKDPRPEQEGSTSAHQLLAQLENKNQEILREIARIRREQEMDEGAITGPYPLMEELSVLRQRKSELEQQLNGLQESRKQLMVQLESLMKMIKNQQLSPRSTPSTSSTPSRGKSPSVEHESHQPIVVSSMENPNRNFNTGSFDWRQDLMSAADSVTDAMSSLVLEYNGDTDEDETGQIYNGLTNDSNTCV</sequence>
<dbReference type="Pfam" id="PF09069">
    <property type="entry name" value="EF-hand_3"/>
    <property type="match status" value="1"/>
</dbReference>
<feature type="compositionally biased region" description="Polar residues" evidence="2">
    <location>
        <begin position="427"/>
        <end position="442"/>
    </location>
</feature>
<dbReference type="GO" id="GO:0046716">
    <property type="term" value="P:muscle cell cellular homeostasis"/>
    <property type="evidence" value="ECO:0007669"/>
    <property type="project" value="UniProtKB-ARBA"/>
</dbReference>
<evidence type="ECO:0000256" key="1">
    <source>
        <dbReference type="SAM" id="Coils"/>
    </source>
</evidence>
<dbReference type="CDD" id="cd16244">
    <property type="entry name" value="EFh_DTN"/>
    <property type="match status" value="1"/>
</dbReference>